<organism evidence="7 8">
    <name type="scientific">Apatococcus fuscideae</name>
    <dbReference type="NCBI Taxonomy" id="2026836"/>
    <lineage>
        <taxon>Eukaryota</taxon>
        <taxon>Viridiplantae</taxon>
        <taxon>Chlorophyta</taxon>
        <taxon>core chlorophytes</taxon>
        <taxon>Trebouxiophyceae</taxon>
        <taxon>Chlorellales</taxon>
        <taxon>Chlorellaceae</taxon>
        <taxon>Apatococcus</taxon>
    </lineage>
</organism>
<comment type="subcellular location">
    <subcellularLocation>
        <location evidence="5">Endomembrane system</location>
        <topology evidence="5">Lipid-anchor</topology>
        <orientation evidence="5">Cytoplasmic side</orientation>
    </subcellularLocation>
</comment>
<dbReference type="PANTHER" id="PTHR47981:SF20">
    <property type="entry name" value="RAS-RELATED PROTEIN RAB-7A"/>
    <property type="match status" value="1"/>
</dbReference>
<evidence type="ECO:0000256" key="3">
    <source>
        <dbReference type="ARBA" id="ARBA00023134"/>
    </source>
</evidence>
<evidence type="ECO:0000256" key="5">
    <source>
        <dbReference type="ARBA" id="ARBA00046278"/>
    </source>
</evidence>
<evidence type="ECO:0000256" key="2">
    <source>
        <dbReference type="ARBA" id="ARBA00022741"/>
    </source>
</evidence>
<dbReference type="AlphaFoldDB" id="A0AAW1SQJ3"/>
<reference evidence="7 8" key="1">
    <citation type="journal article" date="2024" name="Nat. Commun.">
        <title>Phylogenomics reveals the evolutionary origins of lichenization in chlorophyte algae.</title>
        <authorList>
            <person name="Puginier C."/>
            <person name="Libourel C."/>
            <person name="Otte J."/>
            <person name="Skaloud P."/>
            <person name="Haon M."/>
            <person name="Grisel S."/>
            <person name="Petersen M."/>
            <person name="Berrin J.G."/>
            <person name="Delaux P.M."/>
            <person name="Dal Grande F."/>
            <person name="Keller J."/>
        </authorList>
    </citation>
    <scope>NUCLEOTIDE SEQUENCE [LARGE SCALE GENOMIC DNA]</scope>
    <source>
        <strain evidence="7 8">SAG 2523</strain>
    </source>
</reference>
<evidence type="ECO:0000256" key="6">
    <source>
        <dbReference type="SAM" id="MobiDB-lite"/>
    </source>
</evidence>
<comment type="similarity">
    <text evidence="1">Belongs to the small GTPase superfamily. Rab family.</text>
</comment>
<keyword evidence="8" id="KW-1185">Reference proteome</keyword>
<comment type="caution">
    <text evidence="7">The sequence shown here is derived from an EMBL/GenBank/DDBJ whole genome shotgun (WGS) entry which is preliminary data.</text>
</comment>
<dbReference type="Pfam" id="PF08477">
    <property type="entry name" value="Roc"/>
    <property type="match status" value="1"/>
</dbReference>
<dbReference type="GO" id="GO:0005525">
    <property type="term" value="F:GTP binding"/>
    <property type="evidence" value="ECO:0007669"/>
    <property type="project" value="UniProtKB-KW"/>
</dbReference>
<sequence length="318" mass="34981">MLIFLSRLGADVVIWTVAVTVAGVCTVGLWQLRSGQLAWEACADFVSWVVDSSSFALQQVLQMMPGWTRLTHLKTTKCAHLGRLSGQKTIKMLPLACLGDSGTGKTFLLQWLTQGRPPQQPRPTCAADLLIKPYEDANCLAQLWDVGGRLQASFLKPPFFQLAAGVVLLYDARSPRALESLDFWYQFLVQKCGCSKESRRQLPPIVVLGNLKADAPAARLLEVKTEVAAWCEAHGDLPHKLIPLPGTLVGIEWAIRLLLTQVLIAGDFGRECPVMPSSPVSSPRFAAQKASHNTDRSVHWSGLPLRPSSQQKQQEPPR</sequence>
<keyword evidence="4" id="KW-0449">Lipoprotein</keyword>
<feature type="region of interest" description="Disordered" evidence="6">
    <location>
        <begin position="276"/>
        <end position="318"/>
    </location>
</feature>
<dbReference type="Gene3D" id="3.40.50.300">
    <property type="entry name" value="P-loop containing nucleotide triphosphate hydrolases"/>
    <property type="match status" value="1"/>
</dbReference>
<feature type="compositionally biased region" description="Polar residues" evidence="6">
    <location>
        <begin position="307"/>
        <end position="318"/>
    </location>
</feature>
<protein>
    <submittedName>
        <fullName evidence="7">Uncharacterized protein</fullName>
    </submittedName>
</protein>
<gene>
    <name evidence="7" type="ORF">WJX84_009395</name>
</gene>
<name>A0AAW1SQJ3_9CHLO</name>
<dbReference type="EMBL" id="JALJOV010001266">
    <property type="protein sequence ID" value="KAK9850957.1"/>
    <property type="molecule type" value="Genomic_DNA"/>
</dbReference>
<proteinExistence type="inferred from homology"/>
<evidence type="ECO:0000256" key="1">
    <source>
        <dbReference type="ARBA" id="ARBA00006270"/>
    </source>
</evidence>
<dbReference type="GO" id="GO:0012505">
    <property type="term" value="C:endomembrane system"/>
    <property type="evidence" value="ECO:0007669"/>
    <property type="project" value="UniProtKB-SubCell"/>
</dbReference>
<evidence type="ECO:0000256" key="4">
    <source>
        <dbReference type="ARBA" id="ARBA00023289"/>
    </source>
</evidence>
<keyword evidence="4" id="KW-0636">Prenylation</keyword>
<keyword evidence="3" id="KW-0342">GTP-binding</keyword>
<dbReference type="InterPro" id="IPR027417">
    <property type="entry name" value="P-loop_NTPase"/>
</dbReference>
<evidence type="ECO:0000313" key="7">
    <source>
        <dbReference type="EMBL" id="KAK9850957.1"/>
    </source>
</evidence>
<dbReference type="Proteomes" id="UP001485043">
    <property type="component" value="Unassembled WGS sequence"/>
</dbReference>
<dbReference type="PANTHER" id="PTHR47981">
    <property type="entry name" value="RAB FAMILY"/>
    <property type="match status" value="1"/>
</dbReference>
<accession>A0AAW1SQJ3</accession>
<keyword evidence="2" id="KW-0547">Nucleotide-binding</keyword>
<dbReference type="SUPFAM" id="SSF52540">
    <property type="entry name" value="P-loop containing nucleoside triphosphate hydrolases"/>
    <property type="match status" value="1"/>
</dbReference>
<evidence type="ECO:0000313" key="8">
    <source>
        <dbReference type="Proteomes" id="UP001485043"/>
    </source>
</evidence>
<dbReference type="SMART" id="SM00175">
    <property type="entry name" value="RAB"/>
    <property type="match status" value="1"/>
</dbReference>